<keyword evidence="8 10" id="KW-0472">Membrane</keyword>
<dbReference type="Pfam" id="PF18075">
    <property type="entry name" value="FtsX_ECD"/>
    <property type="match status" value="1"/>
</dbReference>
<dbReference type="PANTHER" id="PTHR47755:SF1">
    <property type="entry name" value="CELL DIVISION PROTEIN FTSX"/>
    <property type="match status" value="1"/>
</dbReference>
<sequence>MTITTFLKRSFSQTSKQIKRSGWLAWASVLVMTLSLFIASVFTLIAYTSNLFLLSIENKPHIYVFFNPGTVEENIEKLNDRLLELPEIQSIEYTNEVGALSEFKSVQIRTNPQVADKIRENVLPASLGIRLESISDAESIINLLEEEQKTNSDIFTVRFSQETIDTIRSLFHALRLGGSIIMGLLLIVIFFFTLLTVEFRTFSRQEEIGIMQLVGGSVWFIRAPFILEGAIYGMIGSFISTGLLFGMGYLIFDVYRDSREVTFILNFLGGLQWPSLSTIHYVAGFAIMIALGAVIGAFNSIVAIKRYIK</sequence>
<feature type="domain" description="FtsX extracellular" evidence="13">
    <location>
        <begin position="62"/>
        <end position="146"/>
    </location>
</feature>
<evidence type="ECO:0000256" key="2">
    <source>
        <dbReference type="ARBA" id="ARBA00007379"/>
    </source>
</evidence>
<protein>
    <recommendedName>
        <fullName evidence="3 10">Cell division protein FtsX</fullName>
    </recommendedName>
</protein>
<dbReference type="EMBL" id="JACFOF010000003">
    <property type="protein sequence ID" value="MBW7953441.1"/>
    <property type="molecule type" value="Genomic_DNA"/>
</dbReference>
<keyword evidence="9 10" id="KW-0131">Cell cycle</keyword>
<evidence type="ECO:0000256" key="8">
    <source>
        <dbReference type="ARBA" id="ARBA00023136"/>
    </source>
</evidence>
<feature type="transmembrane region" description="Helical" evidence="11">
    <location>
        <begin position="176"/>
        <end position="197"/>
    </location>
</feature>
<dbReference type="InterPro" id="IPR004513">
    <property type="entry name" value="FtsX"/>
</dbReference>
<keyword evidence="4 10" id="KW-1003">Cell membrane</keyword>
<gene>
    <name evidence="14" type="ORF">H3C67_01510</name>
</gene>
<name>A0A952ALB2_9BACT</name>
<accession>A0A952ALB2</accession>
<feature type="transmembrane region" description="Helical" evidence="11">
    <location>
        <begin position="21"/>
        <end position="47"/>
    </location>
</feature>
<comment type="similarity">
    <text evidence="2 10">Belongs to the ABC-4 integral membrane protein family. FtsX subfamily.</text>
</comment>
<dbReference type="Proteomes" id="UP000781173">
    <property type="component" value="Unassembled WGS sequence"/>
</dbReference>
<evidence type="ECO:0000256" key="6">
    <source>
        <dbReference type="ARBA" id="ARBA00022692"/>
    </source>
</evidence>
<dbReference type="InterPro" id="IPR003838">
    <property type="entry name" value="ABC3_permease_C"/>
</dbReference>
<evidence type="ECO:0000256" key="5">
    <source>
        <dbReference type="ARBA" id="ARBA00022618"/>
    </source>
</evidence>
<organism evidence="14 15">
    <name type="scientific">Candidatus Dojkabacteria bacterium</name>
    <dbReference type="NCBI Taxonomy" id="2099670"/>
    <lineage>
        <taxon>Bacteria</taxon>
        <taxon>Candidatus Dojkabacteria</taxon>
    </lineage>
</organism>
<feature type="transmembrane region" description="Helical" evidence="11">
    <location>
        <begin position="230"/>
        <end position="252"/>
    </location>
</feature>
<comment type="caution">
    <text evidence="14">The sequence shown here is derived from an EMBL/GenBank/DDBJ whole genome shotgun (WGS) entry which is preliminary data.</text>
</comment>
<comment type="subcellular location">
    <subcellularLocation>
        <location evidence="1">Cell membrane</location>
        <topology evidence="1">Multi-pass membrane protein</topology>
    </subcellularLocation>
</comment>
<keyword evidence="7 11" id="KW-1133">Transmembrane helix</keyword>
<reference evidence="14" key="1">
    <citation type="journal article" date="2022" name="ISME J.">
        <title>A general approach to explore prokaryotic protein glycosylation reveals the unique surface layer modulation of an anammox bacterium.</title>
        <authorList>
            <person name="Pabst M."/>
            <person name="Grouzdev D.S."/>
            <person name="Lawson C.E."/>
            <person name="Kleikamp H.B.C."/>
            <person name="de Ram C."/>
            <person name="Louwen R."/>
            <person name="Lin Y.M."/>
            <person name="Lucker S."/>
            <person name="van Loosdrecht M.C.M."/>
            <person name="Laureni M."/>
        </authorList>
    </citation>
    <scope>NUCLEOTIDE SEQUENCE</scope>
    <source>
        <strain evidence="14">BROCD043</strain>
    </source>
</reference>
<evidence type="ECO:0000256" key="4">
    <source>
        <dbReference type="ARBA" id="ARBA00022475"/>
    </source>
</evidence>
<dbReference type="PIRSF" id="PIRSF003097">
    <property type="entry name" value="FtsX"/>
    <property type="match status" value="1"/>
</dbReference>
<evidence type="ECO:0000256" key="9">
    <source>
        <dbReference type="ARBA" id="ARBA00023306"/>
    </source>
</evidence>
<dbReference type="GO" id="GO:0051301">
    <property type="term" value="P:cell division"/>
    <property type="evidence" value="ECO:0007669"/>
    <property type="project" value="UniProtKB-KW"/>
</dbReference>
<dbReference type="InterPro" id="IPR040690">
    <property type="entry name" value="FtsX_ECD"/>
</dbReference>
<dbReference type="AlphaFoldDB" id="A0A952ALB2"/>
<feature type="domain" description="ABC3 transporter permease C-terminal" evidence="12">
    <location>
        <begin position="180"/>
        <end position="306"/>
    </location>
</feature>
<dbReference type="GO" id="GO:0005886">
    <property type="term" value="C:plasma membrane"/>
    <property type="evidence" value="ECO:0007669"/>
    <property type="project" value="UniProtKB-SubCell"/>
</dbReference>
<keyword evidence="6 11" id="KW-0812">Transmembrane</keyword>
<evidence type="ECO:0000256" key="10">
    <source>
        <dbReference type="PIRNR" id="PIRNR003097"/>
    </source>
</evidence>
<evidence type="ECO:0000259" key="13">
    <source>
        <dbReference type="Pfam" id="PF18075"/>
    </source>
</evidence>
<proteinExistence type="inferred from homology"/>
<evidence type="ECO:0000313" key="15">
    <source>
        <dbReference type="Proteomes" id="UP000781173"/>
    </source>
</evidence>
<evidence type="ECO:0000256" key="7">
    <source>
        <dbReference type="ARBA" id="ARBA00022989"/>
    </source>
</evidence>
<dbReference type="Pfam" id="PF02687">
    <property type="entry name" value="FtsX"/>
    <property type="match status" value="1"/>
</dbReference>
<feature type="transmembrane region" description="Helical" evidence="11">
    <location>
        <begin position="279"/>
        <end position="304"/>
    </location>
</feature>
<keyword evidence="5 10" id="KW-0132">Cell division</keyword>
<evidence type="ECO:0000256" key="11">
    <source>
        <dbReference type="SAM" id="Phobius"/>
    </source>
</evidence>
<evidence type="ECO:0000256" key="1">
    <source>
        <dbReference type="ARBA" id="ARBA00004651"/>
    </source>
</evidence>
<evidence type="ECO:0000256" key="3">
    <source>
        <dbReference type="ARBA" id="ARBA00021907"/>
    </source>
</evidence>
<dbReference type="PANTHER" id="PTHR47755">
    <property type="entry name" value="CELL DIVISION PROTEIN FTSX"/>
    <property type="match status" value="1"/>
</dbReference>
<evidence type="ECO:0000313" key="14">
    <source>
        <dbReference type="EMBL" id="MBW7953441.1"/>
    </source>
</evidence>
<evidence type="ECO:0000259" key="12">
    <source>
        <dbReference type="Pfam" id="PF02687"/>
    </source>
</evidence>
<dbReference type="Gene3D" id="3.30.70.3040">
    <property type="match status" value="1"/>
</dbReference>